<dbReference type="EMBL" id="BGPR01000241">
    <property type="protein sequence ID" value="GBM07337.1"/>
    <property type="molecule type" value="Genomic_DNA"/>
</dbReference>
<organism evidence="1 2">
    <name type="scientific">Araneus ventricosus</name>
    <name type="common">Orbweaver spider</name>
    <name type="synonym">Epeira ventricosa</name>
    <dbReference type="NCBI Taxonomy" id="182803"/>
    <lineage>
        <taxon>Eukaryota</taxon>
        <taxon>Metazoa</taxon>
        <taxon>Ecdysozoa</taxon>
        <taxon>Arthropoda</taxon>
        <taxon>Chelicerata</taxon>
        <taxon>Arachnida</taxon>
        <taxon>Araneae</taxon>
        <taxon>Araneomorphae</taxon>
        <taxon>Entelegynae</taxon>
        <taxon>Araneoidea</taxon>
        <taxon>Araneidae</taxon>
        <taxon>Araneus</taxon>
    </lineage>
</organism>
<accession>A0A4Y2CU65</accession>
<dbReference type="AlphaFoldDB" id="A0A4Y2CU65"/>
<comment type="caution">
    <text evidence="1">The sequence shown here is derived from an EMBL/GenBank/DDBJ whole genome shotgun (WGS) entry which is preliminary data.</text>
</comment>
<dbReference type="Proteomes" id="UP000499080">
    <property type="component" value="Unassembled WGS sequence"/>
</dbReference>
<gene>
    <name evidence="1" type="ORF">AVEN_187880_1</name>
</gene>
<proteinExistence type="predicted"/>
<keyword evidence="2" id="KW-1185">Reference proteome</keyword>
<evidence type="ECO:0000313" key="2">
    <source>
        <dbReference type="Proteomes" id="UP000499080"/>
    </source>
</evidence>
<reference evidence="1 2" key="1">
    <citation type="journal article" date="2019" name="Sci. Rep.">
        <title>Orb-weaving spider Araneus ventricosus genome elucidates the spidroin gene catalogue.</title>
        <authorList>
            <person name="Kono N."/>
            <person name="Nakamura H."/>
            <person name="Ohtoshi R."/>
            <person name="Moran D.A.P."/>
            <person name="Shinohara A."/>
            <person name="Yoshida Y."/>
            <person name="Fujiwara M."/>
            <person name="Mori M."/>
            <person name="Tomita M."/>
            <person name="Arakawa K."/>
        </authorList>
    </citation>
    <scope>NUCLEOTIDE SEQUENCE [LARGE SCALE GENOMIC DNA]</scope>
</reference>
<sequence length="88" mass="10332">MWTPQEKTQCVAWFIESKSNTQVQSWRLKLKQMGDRPAPCLWRTPPVSINDVYQARMVDRDGGSLPYCVRKFHCTWVSDFVSMNKATY</sequence>
<name>A0A4Y2CU65_ARAVE</name>
<protein>
    <submittedName>
        <fullName evidence="1">Uncharacterized protein</fullName>
    </submittedName>
</protein>
<evidence type="ECO:0000313" key="1">
    <source>
        <dbReference type="EMBL" id="GBM07337.1"/>
    </source>
</evidence>